<name>A0A3A9XUM0_9ACTN</name>
<feature type="compositionally biased region" description="Basic and acidic residues" evidence="1">
    <location>
        <begin position="407"/>
        <end position="416"/>
    </location>
</feature>
<dbReference type="Proteomes" id="UP000275865">
    <property type="component" value="Unassembled WGS sequence"/>
</dbReference>
<gene>
    <name evidence="2" type="ORF">D7044_24160</name>
</gene>
<proteinExistence type="predicted"/>
<comment type="caution">
    <text evidence="2">The sequence shown here is derived from an EMBL/GenBank/DDBJ whole genome shotgun (WGS) entry which is preliminary data.</text>
</comment>
<dbReference type="EMBL" id="RAZT01000013">
    <property type="protein sequence ID" value="RKN28769.1"/>
    <property type="molecule type" value="Genomic_DNA"/>
</dbReference>
<feature type="region of interest" description="Disordered" evidence="1">
    <location>
        <begin position="407"/>
        <end position="431"/>
    </location>
</feature>
<evidence type="ECO:0000256" key="1">
    <source>
        <dbReference type="SAM" id="MobiDB-lite"/>
    </source>
</evidence>
<accession>A0A3A9XUM0</accession>
<dbReference type="AlphaFoldDB" id="A0A3A9XUM0"/>
<evidence type="ECO:0000313" key="3">
    <source>
        <dbReference type="Proteomes" id="UP000275865"/>
    </source>
</evidence>
<evidence type="ECO:0000313" key="2">
    <source>
        <dbReference type="EMBL" id="RKN28769.1"/>
    </source>
</evidence>
<sequence>MRPDRRGLESYLRCVNEEMQTAKLASEVWLRSAPAQVVVENDHFVRSLVRSGLPPGDPDRDPDGLDAIAADPVVLREQYWRRVVRAKPVAVHFGAADHDDLDDYFTVAAERSTRATLERARTTTGPGSPADLLLRSIDLLAAKKGSSPSEACRDAMRLLATAWPELVERARPAPEAATPTVESVLAAFHDDLRAGHLGKGPAAGRAGAHDGPVDARLTRVEVGELARLYLLARLCFTDEEVHLAQRLARHPRLRYALLATHLRLVAESSATAVRLVADWGTTRVLLPFTEAFVNRAGYASPVIDLAPNPKLITVLCNNVLPAVAGELIGRNADEDALDAEVLAAGVQAAARRGVFAVTIGLFGETERRDVASLSGFSRRVCPAATPFAAFCRQWLPYYFDRCPGASARREPSRPDAPETSISRASPPCRTC</sequence>
<reference evidence="2 3" key="1">
    <citation type="submission" date="2018-09" db="EMBL/GenBank/DDBJ databases">
        <title>Micromonospora sp. nov. MS1-9, isolated from a root of Musa sp.</title>
        <authorList>
            <person name="Kuncharoen N."/>
            <person name="Kudo T."/>
            <person name="Ohkuma M."/>
            <person name="Yuki M."/>
            <person name="Tanasupawat S."/>
        </authorList>
    </citation>
    <scope>NUCLEOTIDE SEQUENCE [LARGE SCALE GENOMIC DNA]</scope>
    <source>
        <strain evidence="2 3">MS1-9</strain>
    </source>
</reference>
<organism evidence="2 3">
    <name type="scientific">Micromonospora musae</name>
    <dbReference type="NCBI Taxonomy" id="1894970"/>
    <lineage>
        <taxon>Bacteria</taxon>
        <taxon>Bacillati</taxon>
        <taxon>Actinomycetota</taxon>
        <taxon>Actinomycetes</taxon>
        <taxon>Micromonosporales</taxon>
        <taxon>Micromonosporaceae</taxon>
        <taxon>Micromonospora</taxon>
    </lineage>
</organism>
<protein>
    <submittedName>
        <fullName evidence="2">Uncharacterized protein</fullName>
    </submittedName>
</protein>